<accession>A0ACB9ZYR5</accession>
<evidence type="ECO:0000313" key="2">
    <source>
        <dbReference type="Proteomes" id="UP001060085"/>
    </source>
</evidence>
<proteinExistence type="predicted"/>
<comment type="caution">
    <text evidence="1">The sequence shown here is derived from an EMBL/GenBank/DDBJ whole genome shotgun (WGS) entry which is preliminary data.</text>
</comment>
<protein>
    <submittedName>
        <fullName evidence="1">Uncharacterized protein</fullName>
    </submittedName>
</protein>
<keyword evidence="2" id="KW-1185">Reference proteome</keyword>
<reference evidence="2" key="1">
    <citation type="journal article" date="2023" name="Nat. Plants">
        <title>Single-cell RNA sequencing provides a high-resolution roadmap for understanding the multicellular compartmentation of specialized metabolism.</title>
        <authorList>
            <person name="Sun S."/>
            <person name="Shen X."/>
            <person name="Li Y."/>
            <person name="Li Y."/>
            <person name="Wang S."/>
            <person name="Li R."/>
            <person name="Zhang H."/>
            <person name="Shen G."/>
            <person name="Guo B."/>
            <person name="Wei J."/>
            <person name="Xu J."/>
            <person name="St-Pierre B."/>
            <person name="Chen S."/>
            <person name="Sun C."/>
        </authorList>
    </citation>
    <scope>NUCLEOTIDE SEQUENCE [LARGE SCALE GENOMIC DNA]</scope>
</reference>
<dbReference type="Proteomes" id="UP001060085">
    <property type="component" value="Linkage Group LG07"/>
</dbReference>
<name>A0ACB9ZYR5_CATRO</name>
<dbReference type="EMBL" id="CM044707">
    <property type="protein sequence ID" value="KAI5653054.1"/>
    <property type="molecule type" value="Genomic_DNA"/>
</dbReference>
<organism evidence="1 2">
    <name type="scientific">Catharanthus roseus</name>
    <name type="common">Madagascar periwinkle</name>
    <name type="synonym">Vinca rosea</name>
    <dbReference type="NCBI Taxonomy" id="4058"/>
    <lineage>
        <taxon>Eukaryota</taxon>
        <taxon>Viridiplantae</taxon>
        <taxon>Streptophyta</taxon>
        <taxon>Embryophyta</taxon>
        <taxon>Tracheophyta</taxon>
        <taxon>Spermatophyta</taxon>
        <taxon>Magnoliopsida</taxon>
        <taxon>eudicotyledons</taxon>
        <taxon>Gunneridae</taxon>
        <taxon>Pentapetalae</taxon>
        <taxon>asterids</taxon>
        <taxon>lamiids</taxon>
        <taxon>Gentianales</taxon>
        <taxon>Apocynaceae</taxon>
        <taxon>Rauvolfioideae</taxon>
        <taxon>Vinceae</taxon>
        <taxon>Catharanthinae</taxon>
        <taxon>Catharanthus</taxon>
    </lineage>
</organism>
<sequence>MAIKVVGLTYFKMYREGRSYGGFEEYNVNYNYGGYNYRRNTYEDKLETPVGEFCDALCKKSDYVCIEEKYARCHEMLKEKIKKASRVEKSSSGIKVPQTKIEIEGNVEVLVEEMSKGDFCDSMRDMSLEEKERLVGKSNFFVSISSLGEKCEKDECSKEEENDLEKKERRKEMDEEKRENSKEE</sequence>
<gene>
    <name evidence="1" type="ORF">M9H77_30241</name>
</gene>
<evidence type="ECO:0000313" key="1">
    <source>
        <dbReference type="EMBL" id="KAI5653054.1"/>
    </source>
</evidence>